<proteinExistence type="predicted"/>
<dbReference type="Proteomes" id="UP000558488">
    <property type="component" value="Unassembled WGS sequence"/>
</dbReference>
<dbReference type="AlphaFoldDB" id="A0A7J7YXG8"/>
<name>A0A7J7YXG8_PIPKU</name>
<comment type="caution">
    <text evidence="1">The sequence shown here is derived from an EMBL/GenBank/DDBJ whole genome shotgun (WGS) entry which is preliminary data.</text>
</comment>
<dbReference type="EMBL" id="JACAGB010000004">
    <property type="protein sequence ID" value="KAF6366485.1"/>
    <property type="molecule type" value="Genomic_DNA"/>
</dbReference>
<organism evidence="1 2">
    <name type="scientific">Pipistrellus kuhlii</name>
    <name type="common">Kuhl's pipistrelle</name>
    <dbReference type="NCBI Taxonomy" id="59472"/>
    <lineage>
        <taxon>Eukaryota</taxon>
        <taxon>Metazoa</taxon>
        <taxon>Chordata</taxon>
        <taxon>Craniata</taxon>
        <taxon>Vertebrata</taxon>
        <taxon>Euteleostomi</taxon>
        <taxon>Mammalia</taxon>
        <taxon>Eutheria</taxon>
        <taxon>Laurasiatheria</taxon>
        <taxon>Chiroptera</taxon>
        <taxon>Yangochiroptera</taxon>
        <taxon>Vespertilionidae</taxon>
        <taxon>Pipistrellus</taxon>
    </lineage>
</organism>
<accession>A0A7J7YXG8</accession>
<evidence type="ECO:0000313" key="1">
    <source>
        <dbReference type="EMBL" id="KAF6366485.1"/>
    </source>
</evidence>
<evidence type="ECO:0000313" key="2">
    <source>
        <dbReference type="Proteomes" id="UP000558488"/>
    </source>
</evidence>
<protein>
    <submittedName>
        <fullName evidence="1">Uncharacterized protein</fullName>
    </submittedName>
</protein>
<gene>
    <name evidence="1" type="ORF">mPipKuh1_009897</name>
</gene>
<sequence length="137" mass="15448">MLNEIIIMFPSAPILLLYYKCAQEQKSKPNHSENSAGRSALRMPQVLSLPSPFPTQSLNISSPSWLLQPLQLHASIDSTLYFMCPLIHFYFMFLLIPFSESGIFCFIPQPILGYESVISFHTCKGFGPKIPSMTFSP</sequence>
<reference evidence="1 2" key="1">
    <citation type="journal article" date="2020" name="Nature">
        <title>Six reference-quality genomes reveal evolution of bat adaptations.</title>
        <authorList>
            <person name="Jebb D."/>
            <person name="Huang Z."/>
            <person name="Pippel M."/>
            <person name="Hughes G.M."/>
            <person name="Lavrichenko K."/>
            <person name="Devanna P."/>
            <person name="Winkler S."/>
            <person name="Jermiin L.S."/>
            <person name="Skirmuntt E.C."/>
            <person name="Katzourakis A."/>
            <person name="Burkitt-Gray L."/>
            <person name="Ray D.A."/>
            <person name="Sullivan K.A.M."/>
            <person name="Roscito J.G."/>
            <person name="Kirilenko B.M."/>
            <person name="Davalos L.M."/>
            <person name="Corthals A.P."/>
            <person name="Power M.L."/>
            <person name="Jones G."/>
            <person name="Ransome R.D."/>
            <person name="Dechmann D.K.N."/>
            <person name="Locatelli A.G."/>
            <person name="Puechmaille S.J."/>
            <person name="Fedrigo O."/>
            <person name="Jarvis E.D."/>
            <person name="Hiller M."/>
            <person name="Vernes S.C."/>
            <person name="Myers E.W."/>
            <person name="Teeling E.C."/>
        </authorList>
    </citation>
    <scope>NUCLEOTIDE SEQUENCE [LARGE SCALE GENOMIC DNA]</scope>
    <source>
        <strain evidence="1">MPipKuh1</strain>
        <tissue evidence="1">Flight muscle</tissue>
    </source>
</reference>
<keyword evidence="2" id="KW-1185">Reference proteome</keyword>